<dbReference type="Pfam" id="PF01052">
    <property type="entry name" value="FliMN_C"/>
    <property type="match status" value="1"/>
</dbReference>
<dbReference type="AlphaFoldDB" id="A0A518H325"/>
<dbReference type="GO" id="GO:0003774">
    <property type="term" value="F:cytoskeletal motor activity"/>
    <property type="evidence" value="ECO:0007669"/>
    <property type="project" value="InterPro"/>
</dbReference>
<dbReference type="GO" id="GO:0050918">
    <property type="term" value="P:positive chemotaxis"/>
    <property type="evidence" value="ECO:0007669"/>
    <property type="project" value="TreeGrafter"/>
</dbReference>
<feature type="region of interest" description="Disordered" evidence="2">
    <location>
        <begin position="1"/>
        <end position="49"/>
    </location>
</feature>
<keyword evidence="5" id="KW-1185">Reference proteome</keyword>
<dbReference type="InterPro" id="IPR001543">
    <property type="entry name" value="FliN-like_C"/>
</dbReference>
<feature type="domain" description="Flagellar motor switch protein FliN-like C-terminal" evidence="3">
    <location>
        <begin position="383"/>
        <end position="449"/>
    </location>
</feature>
<dbReference type="SUPFAM" id="SSF101801">
    <property type="entry name" value="Surface presentation of antigens (SPOA)"/>
    <property type="match status" value="1"/>
</dbReference>
<dbReference type="PANTHER" id="PTHR30034:SF6">
    <property type="entry name" value="YOP PROTEINS TRANSLOCATION PROTEIN Q"/>
    <property type="match status" value="1"/>
</dbReference>
<dbReference type="RefSeq" id="WP_145270712.1">
    <property type="nucleotide sequence ID" value="NZ_CP036426.1"/>
</dbReference>
<feature type="compositionally biased region" description="Basic and acidic residues" evidence="2">
    <location>
        <begin position="344"/>
        <end position="354"/>
    </location>
</feature>
<dbReference type="GO" id="GO:0009425">
    <property type="term" value="C:bacterial-type flagellum basal body"/>
    <property type="evidence" value="ECO:0007669"/>
    <property type="project" value="InterPro"/>
</dbReference>
<evidence type="ECO:0000256" key="1">
    <source>
        <dbReference type="ARBA" id="ARBA00009226"/>
    </source>
</evidence>
<evidence type="ECO:0000259" key="3">
    <source>
        <dbReference type="Pfam" id="PF01052"/>
    </source>
</evidence>
<accession>A0A518H325</accession>
<organism evidence="4 5">
    <name type="scientific">Tautonia plasticadhaerens</name>
    <dbReference type="NCBI Taxonomy" id="2527974"/>
    <lineage>
        <taxon>Bacteria</taxon>
        <taxon>Pseudomonadati</taxon>
        <taxon>Planctomycetota</taxon>
        <taxon>Planctomycetia</taxon>
        <taxon>Isosphaerales</taxon>
        <taxon>Isosphaeraceae</taxon>
        <taxon>Tautonia</taxon>
    </lineage>
</organism>
<dbReference type="KEGG" id="tpla:ElP_31470"/>
<name>A0A518H325_9BACT</name>
<dbReference type="PANTHER" id="PTHR30034">
    <property type="entry name" value="FLAGELLAR MOTOR SWITCH PROTEIN FLIM"/>
    <property type="match status" value="1"/>
</dbReference>
<dbReference type="PRINTS" id="PR00956">
    <property type="entry name" value="FLGMOTORFLIN"/>
</dbReference>
<dbReference type="Proteomes" id="UP000317835">
    <property type="component" value="Chromosome"/>
</dbReference>
<reference evidence="4 5" key="1">
    <citation type="submission" date="2019-02" db="EMBL/GenBank/DDBJ databases">
        <title>Deep-cultivation of Planctomycetes and their phenomic and genomic characterization uncovers novel biology.</title>
        <authorList>
            <person name="Wiegand S."/>
            <person name="Jogler M."/>
            <person name="Boedeker C."/>
            <person name="Pinto D."/>
            <person name="Vollmers J."/>
            <person name="Rivas-Marin E."/>
            <person name="Kohn T."/>
            <person name="Peeters S.H."/>
            <person name="Heuer A."/>
            <person name="Rast P."/>
            <person name="Oberbeckmann S."/>
            <person name="Bunk B."/>
            <person name="Jeske O."/>
            <person name="Meyerdierks A."/>
            <person name="Storesund J.E."/>
            <person name="Kallscheuer N."/>
            <person name="Luecker S."/>
            <person name="Lage O.M."/>
            <person name="Pohl T."/>
            <person name="Merkel B.J."/>
            <person name="Hornburger P."/>
            <person name="Mueller R.-W."/>
            <person name="Bruemmer F."/>
            <person name="Labrenz M."/>
            <person name="Spormann A.M."/>
            <person name="Op den Camp H."/>
            <person name="Overmann J."/>
            <person name="Amann R."/>
            <person name="Jetten M.S.M."/>
            <person name="Mascher T."/>
            <person name="Medema M.H."/>
            <person name="Devos D.P."/>
            <person name="Kaster A.-K."/>
            <person name="Ovreas L."/>
            <person name="Rohde M."/>
            <person name="Galperin M.Y."/>
            <person name="Jogler C."/>
        </authorList>
    </citation>
    <scope>NUCLEOTIDE SEQUENCE [LARGE SCALE GENOMIC DNA]</scope>
    <source>
        <strain evidence="4 5">ElP</strain>
    </source>
</reference>
<evidence type="ECO:0000256" key="2">
    <source>
        <dbReference type="SAM" id="MobiDB-lite"/>
    </source>
</evidence>
<dbReference type="GO" id="GO:0071978">
    <property type="term" value="P:bacterial-type flagellum-dependent swarming motility"/>
    <property type="evidence" value="ECO:0007669"/>
    <property type="project" value="TreeGrafter"/>
</dbReference>
<dbReference type="EMBL" id="CP036426">
    <property type="protein sequence ID" value="QDV35244.1"/>
    <property type="molecule type" value="Genomic_DNA"/>
</dbReference>
<feature type="compositionally biased region" description="Pro residues" evidence="2">
    <location>
        <begin position="1"/>
        <end position="47"/>
    </location>
</feature>
<dbReference type="InterPro" id="IPR036429">
    <property type="entry name" value="SpoA-like_sf"/>
</dbReference>
<dbReference type="Gene3D" id="2.30.330.10">
    <property type="entry name" value="SpoA-like"/>
    <property type="match status" value="1"/>
</dbReference>
<protein>
    <submittedName>
        <fullName evidence="4">Type III secretion system protein</fullName>
    </submittedName>
</protein>
<feature type="region of interest" description="Disordered" evidence="2">
    <location>
        <begin position="328"/>
        <end position="379"/>
    </location>
</feature>
<dbReference type="InterPro" id="IPR001172">
    <property type="entry name" value="FliN_T3SS_HrcQb"/>
</dbReference>
<sequence length="451" mass="47071">MSTPPPAHDPGHPPDPGPVPGVEPPDGIPIEPDAPPGGAPGPDPLGPLPRVARRHARLEMRLRRADEALTRVLGQLSALLGPGVSPTLSRAEVLPRASGLNRPGAIAQFGWPRLGTRVGLGVEPALAHAIVDRLLGFERPEPEHRLQVSPVEWGVLGFVLARLLDRLADRPGALGPWDLYLDRLGPEPFRTDDLGPIVTLAWPMHVPPARGALRFWVPEVLVALAMVDEPPPALPSIDPDDLGPGGRFGPMVVSGVARAGTISPPGGLAGLTVGATVPIDGSPLKGSPESPEGAVTVVLGGGLGPHRWAVPAGLVPDSDASRLVVTGLISRRPRPQEAIPVPPSREHPDPDRDPSPSTNPDLGVRAVPVPDLGPTGDTLLPDDIPATLVVELGRLSLSLARVADLKPGDVLDLSRAGTDPVELTSGDALVARGELVRMDHSLGVRITRVFL</sequence>
<evidence type="ECO:0000313" key="4">
    <source>
        <dbReference type="EMBL" id="QDV35244.1"/>
    </source>
</evidence>
<proteinExistence type="inferred from homology"/>
<evidence type="ECO:0000313" key="5">
    <source>
        <dbReference type="Proteomes" id="UP000317835"/>
    </source>
</evidence>
<comment type="similarity">
    <text evidence="1">Belongs to the FliN/MopA/SpaO family.</text>
</comment>
<gene>
    <name evidence="4" type="ORF">ElP_31470</name>
</gene>
<dbReference type="OrthoDB" id="9773459at2"/>